<feature type="transmembrane region" description="Helical" evidence="1">
    <location>
        <begin position="158"/>
        <end position="180"/>
    </location>
</feature>
<dbReference type="AlphaFoldDB" id="A0A9P3PPX8"/>
<keyword evidence="1" id="KW-0812">Transmembrane</keyword>
<feature type="transmembrane region" description="Helical" evidence="1">
    <location>
        <begin position="258"/>
        <end position="280"/>
    </location>
</feature>
<evidence type="ECO:0000313" key="2">
    <source>
        <dbReference type="EMBL" id="GLB40477.1"/>
    </source>
</evidence>
<sequence length="288" mass="32330">MERTQFVAALGRSLHIRQAYLPLFLFIPVYYASQASPVLRLLEGVLGNEERASTSPSIGSSQAATTTLAVVLDIVRPDPAHLRRHATYDLPTTSTIHPATLRLLDDLKERFRMAWCTFMDSRNREWALIAKSACTFAAASSGILQIPGMTADPIIRGFVFLAIFRALAAALYAAILLHYFRQPRTRTAHFAVLWLQRHACHRSPARRYTSWTMFSLPAVAFCWGVILMILTLVCSIWRDPPEFMTYPVNGGHHRPLKGTALRTLITVLSLLDLGGAFWTWKTLSAFND</sequence>
<comment type="caution">
    <text evidence="2">The sequence shown here is derived from an EMBL/GenBank/DDBJ whole genome shotgun (WGS) entry which is preliminary data.</text>
</comment>
<evidence type="ECO:0000313" key="3">
    <source>
        <dbReference type="Proteomes" id="UP001063166"/>
    </source>
</evidence>
<accession>A0A9P3PPX8</accession>
<dbReference type="Proteomes" id="UP001063166">
    <property type="component" value="Unassembled WGS sequence"/>
</dbReference>
<name>A0A9P3PPX8_LYOSH</name>
<keyword evidence="3" id="KW-1185">Reference proteome</keyword>
<keyword evidence="1" id="KW-0472">Membrane</keyword>
<dbReference type="EMBL" id="BRPK01000008">
    <property type="protein sequence ID" value="GLB40477.1"/>
    <property type="molecule type" value="Genomic_DNA"/>
</dbReference>
<proteinExistence type="predicted"/>
<feature type="transmembrane region" description="Helical" evidence="1">
    <location>
        <begin position="211"/>
        <end position="238"/>
    </location>
</feature>
<gene>
    <name evidence="2" type="ORF">LshimejAT787_0803480</name>
</gene>
<dbReference type="OrthoDB" id="3037750at2759"/>
<protein>
    <submittedName>
        <fullName evidence="2">Uncharacterized protein</fullName>
    </submittedName>
</protein>
<evidence type="ECO:0000256" key="1">
    <source>
        <dbReference type="SAM" id="Phobius"/>
    </source>
</evidence>
<keyword evidence="1" id="KW-1133">Transmembrane helix</keyword>
<reference evidence="2" key="1">
    <citation type="submission" date="2022-07" db="EMBL/GenBank/DDBJ databases">
        <title>The genome of Lyophyllum shimeji provides insight into the initial evolution of ectomycorrhizal fungal genome.</title>
        <authorList>
            <person name="Kobayashi Y."/>
            <person name="Shibata T."/>
            <person name="Hirakawa H."/>
            <person name="Shigenobu S."/>
            <person name="Nishiyama T."/>
            <person name="Yamada A."/>
            <person name="Hasebe M."/>
            <person name="Kawaguchi M."/>
        </authorList>
    </citation>
    <scope>NUCLEOTIDE SEQUENCE</scope>
    <source>
        <strain evidence="2">AT787</strain>
    </source>
</reference>
<organism evidence="2 3">
    <name type="scientific">Lyophyllum shimeji</name>
    <name type="common">Hon-shimeji</name>
    <name type="synonym">Tricholoma shimeji</name>
    <dbReference type="NCBI Taxonomy" id="47721"/>
    <lineage>
        <taxon>Eukaryota</taxon>
        <taxon>Fungi</taxon>
        <taxon>Dikarya</taxon>
        <taxon>Basidiomycota</taxon>
        <taxon>Agaricomycotina</taxon>
        <taxon>Agaricomycetes</taxon>
        <taxon>Agaricomycetidae</taxon>
        <taxon>Agaricales</taxon>
        <taxon>Tricholomatineae</taxon>
        <taxon>Lyophyllaceae</taxon>
        <taxon>Lyophyllum</taxon>
    </lineage>
</organism>
<feature type="transmembrane region" description="Helical" evidence="1">
    <location>
        <begin position="128"/>
        <end position="146"/>
    </location>
</feature>